<reference evidence="2" key="1">
    <citation type="submission" date="2022-11" db="UniProtKB">
        <authorList>
            <consortium name="WormBaseParasite"/>
        </authorList>
    </citation>
    <scope>IDENTIFICATION</scope>
</reference>
<organism evidence="1 2">
    <name type="scientific">Panagrolaimus sp. PS1159</name>
    <dbReference type="NCBI Taxonomy" id="55785"/>
    <lineage>
        <taxon>Eukaryota</taxon>
        <taxon>Metazoa</taxon>
        <taxon>Ecdysozoa</taxon>
        <taxon>Nematoda</taxon>
        <taxon>Chromadorea</taxon>
        <taxon>Rhabditida</taxon>
        <taxon>Tylenchina</taxon>
        <taxon>Panagrolaimomorpha</taxon>
        <taxon>Panagrolaimoidea</taxon>
        <taxon>Panagrolaimidae</taxon>
        <taxon>Panagrolaimus</taxon>
    </lineage>
</organism>
<protein>
    <submittedName>
        <fullName evidence="2">G domain-containing protein</fullName>
    </submittedName>
</protein>
<evidence type="ECO:0000313" key="1">
    <source>
        <dbReference type="Proteomes" id="UP000887580"/>
    </source>
</evidence>
<sequence length="614" mass="69711">MTKRRMKNAGPTGFNKNLGNQLVNQGKAKRVYIQPNIARTASPEKVLDSVTHESNLEEFLTTAELANKDFTAERGNFKIISTNDATVVNIDDLISKSYDELKREYGELLKIPRRPLKEQYNTAEELNKVENEMFLEWRRNVSLMQESNGVVMTPFERNLELWRQLWRVIERSHVVVQIVDARNPLLFRSADLENYVKEVDPSNADLENYVKEVDPSKSNVLLVNKSDLLSPEHVQKWREYFRKEQISAVFWSAKMNIVAEEEKTPTIPEESDDSSETFEDEEAEGGEPADGESDSDKPSASTAESKTTETVAAEVEKLEIEEDNSDIPFLHTTEDLIAYLKKKAFESDPDSTSVVIGMVGYPNVGKSSTINCIYGKKKTSVSATPGKTKHFQTLIIDDELTLCDCPGLVMPSFGFSSSEMVLNCILPVDRMRDFFSPVHLLCSRVPRTYFEAMYSVLLPKPAEHEDPNRPPTAHELLTTVAFMKGFMSSSGIPDCSRAARLILKDVVSGKLRWIAAPPGIPQEEFDKYSFDSLPEKKQATRTESLLLEQLEKRNLLVGHESSGKRVDKFFFKQDEGTVHVQNRGRLPTVDEKGRIRLKKGKKEKLRRVYRHMDA</sequence>
<dbReference type="Proteomes" id="UP000887580">
    <property type="component" value="Unplaced"/>
</dbReference>
<dbReference type="WBParaSite" id="PS1159_v2.g748.t1">
    <property type="protein sequence ID" value="PS1159_v2.g748.t1"/>
    <property type="gene ID" value="PS1159_v2.g748"/>
</dbReference>
<proteinExistence type="predicted"/>
<evidence type="ECO:0000313" key="2">
    <source>
        <dbReference type="WBParaSite" id="PS1159_v2.g748.t1"/>
    </source>
</evidence>
<accession>A0AC35GPM4</accession>
<name>A0AC35GPM4_9BILA</name>